<reference evidence="1 2" key="1">
    <citation type="submission" date="2024-04" db="EMBL/GenBank/DDBJ databases">
        <title>Human intestinal bacterial collection.</title>
        <authorList>
            <person name="Pauvert C."/>
            <person name="Hitch T.C.A."/>
            <person name="Clavel T."/>
        </authorList>
    </citation>
    <scope>NUCLEOTIDE SEQUENCE [LARGE SCALE GENOMIC DNA]</scope>
    <source>
        <strain evidence="1 2">CLA-AA-H161</strain>
    </source>
</reference>
<name>A0ABV1CPH0_9FIRM</name>
<evidence type="ECO:0008006" key="3">
    <source>
        <dbReference type="Google" id="ProtNLM"/>
    </source>
</evidence>
<dbReference type="Proteomes" id="UP001470752">
    <property type="component" value="Unassembled WGS sequence"/>
</dbReference>
<protein>
    <recommendedName>
        <fullName evidence="3">DUF2479 domain-containing protein</fullName>
    </recommendedName>
</protein>
<evidence type="ECO:0000313" key="2">
    <source>
        <dbReference type="Proteomes" id="UP001470752"/>
    </source>
</evidence>
<organism evidence="1 2">
    <name type="scientific">Blautia acetigignens</name>
    <dbReference type="NCBI Taxonomy" id="2981783"/>
    <lineage>
        <taxon>Bacteria</taxon>
        <taxon>Bacillati</taxon>
        <taxon>Bacillota</taxon>
        <taxon>Clostridia</taxon>
        <taxon>Lachnospirales</taxon>
        <taxon>Lachnospiraceae</taxon>
        <taxon>Blautia</taxon>
    </lineage>
</organism>
<proteinExistence type="predicted"/>
<evidence type="ECO:0000313" key="1">
    <source>
        <dbReference type="EMBL" id="MEQ2414287.1"/>
    </source>
</evidence>
<dbReference type="RefSeq" id="WP_349084419.1">
    <property type="nucleotide sequence ID" value="NZ_JBBNFW010000187.1"/>
</dbReference>
<sequence length="99" mass="11012">MIEQKGLAVFNKAVAETITRAVCTINGKDYTLPIKSVTVEGATFKVNIYLDDTLSGTVTNTKLYDKDGNLLIQRQDVVPKPEEKNLLVVFQLELREVAL</sequence>
<dbReference type="EMBL" id="JBBNFW010000187">
    <property type="protein sequence ID" value="MEQ2414287.1"/>
    <property type="molecule type" value="Genomic_DNA"/>
</dbReference>
<comment type="caution">
    <text evidence="1">The sequence shown here is derived from an EMBL/GenBank/DDBJ whole genome shotgun (WGS) entry which is preliminary data.</text>
</comment>
<accession>A0ABV1CPH0</accession>
<gene>
    <name evidence="1" type="ORF">AAAX94_14830</name>
</gene>
<keyword evidence="2" id="KW-1185">Reference proteome</keyword>